<evidence type="ECO:0000256" key="1">
    <source>
        <dbReference type="ARBA" id="ARBA00004651"/>
    </source>
</evidence>
<evidence type="ECO:0000256" key="3">
    <source>
        <dbReference type="ARBA" id="ARBA00022448"/>
    </source>
</evidence>
<reference evidence="10 11" key="1">
    <citation type="journal article" date="2018" name="Appl. Microbiol. Biotechnol.">
        <title>Characterization of the caprolactam degradation pathway in Pseudomonas jessenii using mass spectrometry-based proteomics.</title>
        <authorList>
            <person name="Otzen M."/>
            <person name="Palacio C."/>
            <person name="Janssen D.B."/>
        </authorList>
    </citation>
    <scope>NUCLEOTIDE SEQUENCE [LARGE SCALE GENOMIC DNA]</scope>
    <source>
        <strain evidence="10 11">GO3</strain>
    </source>
</reference>
<feature type="transmembrane region" description="Helical" evidence="8">
    <location>
        <begin position="34"/>
        <end position="62"/>
    </location>
</feature>
<dbReference type="PROSITE" id="PS50928">
    <property type="entry name" value="ABC_TM1"/>
    <property type="match status" value="1"/>
</dbReference>
<evidence type="ECO:0000256" key="8">
    <source>
        <dbReference type="RuleBase" id="RU363032"/>
    </source>
</evidence>
<feature type="transmembrane region" description="Helical" evidence="8">
    <location>
        <begin position="166"/>
        <end position="192"/>
    </location>
</feature>
<dbReference type="AlphaFoldDB" id="A0A2W0EWX5"/>
<name>A0A2W0EWX5_PSEJE</name>
<keyword evidence="3 8" id="KW-0813">Transport</keyword>
<dbReference type="InterPro" id="IPR000515">
    <property type="entry name" value="MetI-like"/>
</dbReference>
<evidence type="ECO:0000313" key="11">
    <source>
        <dbReference type="Proteomes" id="UP000247437"/>
    </source>
</evidence>
<dbReference type="PANTHER" id="PTHR42929">
    <property type="entry name" value="INNER MEMBRANE ABC TRANSPORTER PERMEASE PROTEIN YDCU-RELATED-RELATED"/>
    <property type="match status" value="1"/>
</dbReference>
<dbReference type="CDD" id="cd06261">
    <property type="entry name" value="TM_PBP2"/>
    <property type="match status" value="1"/>
</dbReference>
<dbReference type="PANTHER" id="PTHR42929:SF5">
    <property type="entry name" value="ABC TRANSPORTER PERMEASE PROTEIN"/>
    <property type="match status" value="1"/>
</dbReference>
<comment type="caution">
    <text evidence="10">The sequence shown here is derived from an EMBL/GenBank/DDBJ whole genome shotgun (WGS) entry which is preliminary data.</text>
</comment>
<comment type="subcellular location">
    <subcellularLocation>
        <location evidence="1 8">Cell membrane</location>
        <topology evidence="1 8">Multi-pass membrane protein</topology>
    </subcellularLocation>
</comment>
<dbReference type="Gene3D" id="1.10.3720.10">
    <property type="entry name" value="MetI-like"/>
    <property type="match status" value="1"/>
</dbReference>
<evidence type="ECO:0000256" key="5">
    <source>
        <dbReference type="ARBA" id="ARBA00022692"/>
    </source>
</evidence>
<keyword evidence="5 8" id="KW-0812">Transmembrane</keyword>
<evidence type="ECO:0000256" key="6">
    <source>
        <dbReference type="ARBA" id="ARBA00022989"/>
    </source>
</evidence>
<dbReference type="InterPro" id="IPR035906">
    <property type="entry name" value="MetI-like_sf"/>
</dbReference>
<feature type="transmembrane region" description="Helical" evidence="8">
    <location>
        <begin position="122"/>
        <end position="146"/>
    </location>
</feature>
<feature type="domain" description="ABC transmembrane type-1" evidence="9">
    <location>
        <begin position="87"/>
        <end position="293"/>
    </location>
</feature>
<dbReference type="Pfam" id="PF00528">
    <property type="entry name" value="BPD_transp_1"/>
    <property type="match status" value="1"/>
</dbReference>
<dbReference type="SUPFAM" id="SSF161098">
    <property type="entry name" value="MetI-like"/>
    <property type="match status" value="1"/>
</dbReference>
<gene>
    <name evidence="10" type="ORF">CRX42_01580</name>
</gene>
<dbReference type="Proteomes" id="UP000247437">
    <property type="component" value="Unassembled WGS sequence"/>
</dbReference>
<dbReference type="GO" id="GO:0005886">
    <property type="term" value="C:plasma membrane"/>
    <property type="evidence" value="ECO:0007669"/>
    <property type="project" value="UniProtKB-SubCell"/>
</dbReference>
<keyword evidence="6 8" id="KW-1133">Transmembrane helix</keyword>
<evidence type="ECO:0000256" key="7">
    <source>
        <dbReference type="ARBA" id="ARBA00023136"/>
    </source>
</evidence>
<dbReference type="OrthoDB" id="9807047at2"/>
<feature type="transmembrane region" description="Helical" evidence="8">
    <location>
        <begin position="266"/>
        <end position="293"/>
    </location>
</feature>
<evidence type="ECO:0000256" key="2">
    <source>
        <dbReference type="ARBA" id="ARBA00007069"/>
    </source>
</evidence>
<proteinExistence type="inferred from homology"/>
<dbReference type="GO" id="GO:0055085">
    <property type="term" value="P:transmembrane transport"/>
    <property type="evidence" value="ECO:0007669"/>
    <property type="project" value="InterPro"/>
</dbReference>
<accession>A0A2W0EWX5</accession>
<evidence type="ECO:0000313" key="10">
    <source>
        <dbReference type="EMBL" id="PYY72347.1"/>
    </source>
</evidence>
<feature type="transmembrane region" description="Helical" evidence="8">
    <location>
        <begin position="82"/>
        <end position="110"/>
    </location>
</feature>
<sequence>MKEVSLYTRTRERGASGEDPMVRRLAMAELKERWALLSLTLPGFILVFLVLAVPLGWLFWLSAFDSNGVLTLDNYLRLLRPVYLSSFVITFQMAFCVTLVCVLLGYPLAYLLSQLPERASQICMAFVLLPFWTSILVRTYAWLVLLQRQGVINNWLLDLGLIHEPLVLVNNFFGTVVGMVHVMLPFMVLPLYDKMKSIDPLLMSAAANCGATPSQAFRQVFLRLSLPGLASGITLVFVICLGFYLTPALLGGGKVSMWSMKISDTIALYGNWGAASALGVALLVATVLILWGMRKLFGLNDQRRNG</sequence>
<evidence type="ECO:0000259" key="9">
    <source>
        <dbReference type="PROSITE" id="PS50928"/>
    </source>
</evidence>
<protein>
    <submittedName>
        <fullName evidence="10">ABC transporter permease</fullName>
    </submittedName>
</protein>
<keyword evidence="4" id="KW-1003">Cell membrane</keyword>
<dbReference type="EMBL" id="PDLL01000007">
    <property type="protein sequence ID" value="PYY72347.1"/>
    <property type="molecule type" value="Genomic_DNA"/>
</dbReference>
<comment type="similarity">
    <text evidence="2">Belongs to the binding-protein-dependent transport system permease family. CysTW subfamily.</text>
</comment>
<keyword evidence="7 8" id="KW-0472">Membrane</keyword>
<evidence type="ECO:0000256" key="4">
    <source>
        <dbReference type="ARBA" id="ARBA00022475"/>
    </source>
</evidence>
<organism evidence="10 11">
    <name type="scientific">Pseudomonas jessenii</name>
    <dbReference type="NCBI Taxonomy" id="77298"/>
    <lineage>
        <taxon>Bacteria</taxon>
        <taxon>Pseudomonadati</taxon>
        <taxon>Pseudomonadota</taxon>
        <taxon>Gammaproteobacteria</taxon>
        <taxon>Pseudomonadales</taxon>
        <taxon>Pseudomonadaceae</taxon>
        <taxon>Pseudomonas</taxon>
    </lineage>
</organism>
<feature type="transmembrane region" description="Helical" evidence="8">
    <location>
        <begin position="224"/>
        <end position="246"/>
    </location>
</feature>